<feature type="compositionally biased region" description="Gly residues" evidence="1">
    <location>
        <begin position="410"/>
        <end position="450"/>
    </location>
</feature>
<evidence type="ECO:0000256" key="1">
    <source>
        <dbReference type="SAM" id="MobiDB-lite"/>
    </source>
</evidence>
<reference evidence="3 4" key="1">
    <citation type="submission" date="2009-01" db="EMBL/GenBank/DDBJ databases">
        <authorList>
            <person name="Fulton L."/>
            <person name="Clifton S."/>
            <person name="Chinwalla A.T."/>
            <person name="Mitreva M."/>
            <person name="Sodergren E."/>
            <person name="Weinstock G."/>
            <person name="Clifton S."/>
            <person name="Dooling D.J."/>
            <person name="Fulton B."/>
            <person name="Minx P."/>
            <person name="Pepin K.H."/>
            <person name="Johnson M."/>
            <person name="Bhonagiri V."/>
            <person name="Nash W.E."/>
            <person name="Mardis E.R."/>
            <person name="Wilson R.K."/>
        </authorList>
    </citation>
    <scope>NUCLEOTIDE SEQUENCE [LARGE SCALE GENOMIC DNA]</scope>
    <source>
        <strain evidence="3 4">ATCC 33806</strain>
    </source>
</reference>
<feature type="compositionally biased region" description="Low complexity" evidence="1">
    <location>
        <begin position="379"/>
        <end position="409"/>
    </location>
</feature>
<dbReference type="HOGENOM" id="CLU_035795_0_0_11"/>
<protein>
    <recommendedName>
        <fullName evidence="5">Epstein-Barr nuclear antigen 1 domain protein</fullName>
    </recommendedName>
</protein>
<organism evidence="3 4">
    <name type="scientific">Corynebacterium matruchotii ATCC 33806</name>
    <dbReference type="NCBI Taxonomy" id="566549"/>
    <lineage>
        <taxon>Bacteria</taxon>
        <taxon>Bacillati</taxon>
        <taxon>Actinomycetota</taxon>
        <taxon>Actinomycetes</taxon>
        <taxon>Mycobacteriales</taxon>
        <taxon>Corynebacteriaceae</taxon>
        <taxon>Corynebacterium</taxon>
    </lineage>
</organism>
<feature type="transmembrane region" description="Helical" evidence="2">
    <location>
        <begin position="136"/>
        <end position="157"/>
    </location>
</feature>
<feature type="transmembrane region" description="Helical" evidence="2">
    <location>
        <begin position="283"/>
        <end position="307"/>
    </location>
</feature>
<evidence type="ECO:0000256" key="2">
    <source>
        <dbReference type="SAM" id="Phobius"/>
    </source>
</evidence>
<keyword evidence="2" id="KW-0472">Membrane</keyword>
<evidence type="ECO:0000313" key="3">
    <source>
        <dbReference type="EMBL" id="EEG27710.1"/>
    </source>
</evidence>
<feature type="transmembrane region" description="Helical" evidence="2">
    <location>
        <begin position="226"/>
        <end position="246"/>
    </location>
</feature>
<feature type="region of interest" description="Disordered" evidence="1">
    <location>
        <begin position="379"/>
        <end position="531"/>
    </location>
</feature>
<dbReference type="EMBL" id="ACEB01000007">
    <property type="protein sequence ID" value="EEG27710.1"/>
    <property type="molecule type" value="Genomic_DNA"/>
</dbReference>
<gene>
    <name evidence="3" type="ORF">CORMATOL_00735</name>
</gene>
<feature type="transmembrane region" description="Helical" evidence="2">
    <location>
        <begin position="178"/>
        <end position="196"/>
    </location>
</feature>
<feature type="compositionally biased region" description="Low complexity" evidence="1">
    <location>
        <begin position="451"/>
        <end position="478"/>
    </location>
</feature>
<feature type="transmembrane region" description="Helical" evidence="2">
    <location>
        <begin position="253"/>
        <end position="271"/>
    </location>
</feature>
<name>C0E185_9CORY</name>
<feature type="transmembrane region" description="Helical" evidence="2">
    <location>
        <begin position="353"/>
        <end position="375"/>
    </location>
</feature>
<sequence>MSAFLLVVGGMGPAAGEPLDDRNKYQKFYDHCVDHEFLTEEGTMARDFAEWTGRVGEFFHKAWCAEEGTRAHPGDAVATGVVAAVSAFWGDPIGDFTKAVLEGNTQAMQLVMTFWMDFKILSPSVLSANVTGVKNIVWGIAGFALIASFLVGGARLVAARRSGLQDGVEEIGMNVGRWLIFSLCIPVIVPGALIASDELAADIMGRFGATNPEIFISMTAFEEAEVGPVVMLVLAIIAIAGSFMQIMACVVRVLVLPIAAGLAPLFAALSFTETGRNGLHHLVGYMIAAVAFKPVCALLYAVVLWNVSRPGSGDDFTGAFINALMMALAGLIAPSLVRMVAPMVSQAGGMGGGALLANVGGATGATISAIGAASASKAHANNRSNNNNGNNNAGNANSGSSGQVGASTSAGGGGRSGGRSGSSGGSGGSGGSSGSSGGSGGSGGSSGGRSGSVSTKSVPSGSHSSGGKRSSSSGGSSRRPSRFKRPAPTSAPAGVRGRGHDSMPPRGENSGGKSQSSSSQGPSRSRQLGGVIANTGGAFRTLEESFEGSLGYPGQIHR</sequence>
<dbReference type="Proteomes" id="UP000006247">
    <property type="component" value="Unassembled WGS sequence"/>
</dbReference>
<dbReference type="AlphaFoldDB" id="C0E185"/>
<feature type="compositionally biased region" description="Low complexity" evidence="1">
    <location>
        <begin position="511"/>
        <end position="530"/>
    </location>
</feature>
<comment type="caution">
    <text evidence="3">The sequence shown here is derived from an EMBL/GenBank/DDBJ whole genome shotgun (WGS) entry which is preliminary data.</text>
</comment>
<evidence type="ECO:0008006" key="5">
    <source>
        <dbReference type="Google" id="ProtNLM"/>
    </source>
</evidence>
<accession>C0E185</accession>
<feature type="transmembrane region" description="Helical" evidence="2">
    <location>
        <begin position="319"/>
        <end position="341"/>
    </location>
</feature>
<proteinExistence type="predicted"/>
<keyword evidence="2" id="KW-0812">Transmembrane</keyword>
<evidence type="ECO:0000313" key="4">
    <source>
        <dbReference type="Proteomes" id="UP000006247"/>
    </source>
</evidence>
<keyword evidence="2" id="KW-1133">Transmembrane helix</keyword>